<evidence type="ECO:0000256" key="1">
    <source>
        <dbReference type="SAM" id="SignalP"/>
    </source>
</evidence>
<comment type="caution">
    <text evidence="2">The sequence shown here is derived from an EMBL/GenBank/DDBJ whole genome shotgun (WGS) entry which is preliminary data.</text>
</comment>
<proteinExistence type="predicted"/>
<name>A0A150WCJ1_BDEBC</name>
<dbReference type="OrthoDB" id="9834349at2"/>
<accession>A0A150WCJ1</accession>
<dbReference type="EMBL" id="LUKF01000019">
    <property type="protein sequence ID" value="KYG60572.1"/>
    <property type="molecule type" value="Genomic_DNA"/>
</dbReference>
<protein>
    <submittedName>
        <fullName evidence="2">Uncharacterized protein</fullName>
    </submittedName>
</protein>
<dbReference type="Proteomes" id="UP000075391">
    <property type="component" value="Unassembled WGS sequence"/>
</dbReference>
<gene>
    <name evidence="2" type="ORF">AZI85_11210</name>
</gene>
<feature type="signal peptide" evidence="1">
    <location>
        <begin position="1"/>
        <end position="19"/>
    </location>
</feature>
<reference evidence="2 3" key="1">
    <citation type="submission" date="2016-03" db="EMBL/GenBank/DDBJ databases">
        <authorList>
            <person name="Ploux O."/>
        </authorList>
    </citation>
    <scope>NUCLEOTIDE SEQUENCE [LARGE SCALE GENOMIC DNA]</scope>
    <source>
        <strain evidence="2 3">BER2</strain>
    </source>
</reference>
<dbReference type="AlphaFoldDB" id="A0A150WCJ1"/>
<dbReference type="RefSeq" id="WP_063244851.1">
    <property type="nucleotide sequence ID" value="NZ_LUKF01000019.1"/>
</dbReference>
<sequence>MRSVILFSLIGLFSSGAFAKAGNPAITKLELQSESSMQEIDERDLEALIEALNEFIQADQKYRSDMEPIFRNIRRELTKLKAKGLLKMEFDPRRLSDDDLAEKIRKMTAYKKVAGPSVLVKTIHVGMVCTGLLTGKCGRLPEIQMPPPAPITRATGTR</sequence>
<evidence type="ECO:0000313" key="2">
    <source>
        <dbReference type="EMBL" id="KYG60572.1"/>
    </source>
</evidence>
<organism evidence="2 3">
    <name type="scientific">Bdellovibrio bacteriovorus</name>
    <dbReference type="NCBI Taxonomy" id="959"/>
    <lineage>
        <taxon>Bacteria</taxon>
        <taxon>Pseudomonadati</taxon>
        <taxon>Bdellovibrionota</taxon>
        <taxon>Bdellovibrionia</taxon>
        <taxon>Bdellovibrionales</taxon>
        <taxon>Pseudobdellovibrionaceae</taxon>
        <taxon>Bdellovibrio</taxon>
    </lineage>
</organism>
<evidence type="ECO:0000313" key="3">
    <source>
        <dbReference type="Proteomes" id="UP000075391"/>
    </source>
</evidence>
<feature type="chain" id="PRO_5007572523" evidence="1">
    <location>
        <begin position="20"/>
        <end position="158"/>
    </location>
</feature>
<keyword evidence="1" id="KW-0732">Signal</keyword>